<evidence type="ECO:0000256" key="6">
    <source>
        <dbReference type="ARBA" id="ARBA00023134"/>
    </source>
</evidence>
<keyword evidence="10" id="KW-0251">Elongation factor</keyword>
<dbReference type="InterPro" id="IPR009001">
    <property type="entry name" value="Transl_elong_EF1A/Init_IF2_C"/>
</dbReference>
<dbReference type="CDD" id="cd03696">
    <property type="entry name" value="SelB_II"/>
    <property type="match status" value="1"/>
</dbReference>
<reference evidence="10 11" key="1">
    <citation type="submission" date="2016-11" db="EMBL/GenBank/DDBJ databases">
        <authorList>
            <person name="Jaros S."/>
            <person name="Januszkiewicz K."/>
            <person name="Wedrychowicz H."/>
        </authorList>
    </citation>
    <scope>NUCLEOTIDE SEQUENCE [LARGE SCALE GENOMIC DNA]</scope>
    <source>
        <strain evidence="10 11">DSM 17477</strain>
    </source>
</reference>
<dbReference type="InterPro" id="IPR004535">
    <property type="entry name" value="Transl_elong_SelB"/>
</dbReference>
<dbReference type="GO" id="GO:0003924">
    <property type="term" value="F:GTPase activity"/>
    <property type="evidence" value="ECO:0007669"/>
    <property type="project" value="InterPro"/>
</dbReference>
<dbReference type="InterPro" id="IPR000795">
    <property type="entry name" value="T_Tr_GTP-bd_dom"/>
</dbReference>
<dbReference type="GO" id="GO:0001514">
    <property type="term" value="P:selenocysteine incorporation"/>
    <property type="evidence" value="ECO:0007669"/>
    <property type="project" value="InterPro"/>
</dbReference>
<dbReference type="SUPFAM" id="SSF50447">
    <property type="entry name" value="Translation proteins"/>
    <property type="match status" value="1"/>
</dbReference>
<dbReference type="InterPro" id="IPR005225">
    <property type="entry name" value="Small_GTP-bd"/>
</dbReference>
<dbReference type="SUPFAM" id="SSF46785">
    <property type="entry name" value="Winged helix' DNA-binding domain"/>
    <property type="match status" value="2"/>
</dbReference>
<dbReference type="GO" id="GO:0003746">
    <property type="term" value="F:translation elongation factor activity"/>
    <property type="evidence" value="ECO:0007669"/>
    <property type="project" value="UniProtKB-KW"/>
</dbReference>
<dbReference type="NCBIfam" id="TIGR00231">
    <property type="entry name" value="small_GTP"/>
    <property type="match status" value="1"/>
</dbReference>
<evidence type="ECO:0000256" key="1">
    <source>
        <dbReference type="ARBA" id="ARBA00004496"/>
    </source>
</evidence>
<dbReference type="Pfam" id="PF25461">
    <property type="entry name" value="Beta-barrel_SelB"/>
    <property type="match status" value="1"/>
</dbReference>
<comment type="subcellular location">
    <subcellularLocation>
        <location evidence="1">Cytoplasm</location>
    </subcellularLocation>
</comment>
<dbReference type="GO" id="GO:0005829">
    <property type="term" value="C:cytosol"/>
    <property type="evidence" value="ECO:0007669"/>
    <property type="project" value="TreeGrafter"/>
</dbReference>
<dbReference type="Gene3D" id="1.10.10.2770">
    <property type="match status" value="1"/>
</dbReference>
<dbReference type="InterPro" id="IPR057335">
    <property type="entry name" value="Beta-barrel_SelB"/>
</dbReference>
<feature type="domain" description="Tr-type G" evidence="9">
    <location>
        <begin position="1"/>
        <end position="174"/>
    </location>
</feature>
<dbReference type="PANTHER" id="PTHR43721:SF22">
    <property type="entry name" value="ELONGATION FACTOR TU, MITOCHONDRIAL"/>
    <property type="match status" value="1"/>
</dbReference>
<dbReference type="InterPro" id="IPR050055">
    <property type="entry name" value="EF-Tu_GTPase"/>
</dbReference>
<dbReference type="EMBL" id="FQZL01000006">
    <property type="protein sequence ID" value="SHI66218.1"/>
    <property type="molecule type" value="Genomic_DNA"/>
</dbReference>
<dbReference type="InterPro" id="IPR015191">
    <property type="entry name" value="SelB_WHD4"/>
</dbReference>
<dbReference type="SUPFAM" id="SSF52540">
    <property type="entry name" value="P-loop containing nucleoside triphosphate hydrolases"/>
    <property type="match status" value="1"/>
</dbReference>
<dbReference type="GO" id="GO:0005525">
    <property type="term" value="F:GTP binding"/>
    <property type="evidence" value="ECO:0007669"/>
    <property type="project" value="UniProtKB-KW"/>
</dbReference>
<proteinExistence type="predicted"/>
<dbReference type="Pfam" id="PF09107">
    <property type="entry name" value="WHD_3rd_SelB"/>
    <property type="match status" value="1"/>
</dbReference>
<dbReference type="STRING" id="1121476.SAMN02745751_00726"/>
<dbReference type="SUPFAM" id="SSF50465">
    <property type="entry name" value="EF-Tu/eEF-1alpha/eIF2-gamma C-terminal domain"/>
    <property type="match status" value="1"/>
</dbReference>
<dbReference type="PANTHER" id="PTHR43721">
    <property type="entry name" value="ELONGATION FACTOR TU-RELATED"/>
    <property type="match status" value="1"/>
</dbReference>
<dbReference type="Pfam" id="PF03144">
    <property type="entry name" value="GTP_EFTU_D2"/>
    <property type="match status" value="1"/>
</dbReference>
<dbReference type="InterPro" id="IPR036388">
    <property type="entry name" value="WH-like_DNA-bd_sf"/>
</dbReference>
<keyword evidence="4" id="KW-0547">Nucleotide-binding</keyword>
<dbReference type="InterPro" id="IPR004161">
    <property type="entry name" value="EFTu-like_2"/>
</dbReference>
<organism evidence="10 11">
    <name type="scientific">Dethiosulfatibacter aminovorans DSM 17477</name>
    <dbReference type="NCBI Taxonomy" id="1121476"/>
    <lineage>
        <taxon>Bacteria</taxon>
        <taxon>Bacillati</taxon>
        <taxon>Bacillota</taxon>
        <taxon>Tissierellia</taxon>
        <taxon>Dethiosulfatibacter</taxon>
    </lineage>
</organism>
<dbReference type="PROSITE" id="PS51722">
    <property type="entry name" value="G_TR_2"/>
    <property type="match status" value="1"/>
</dbReference>
<evidence type="ECO:0000256" key="3">
    <source>
        <dbReference type="ARBA" id="ARBA00022490"/>
    </source>
</evidence>
<dbReference type="Gene3D" id="3.40.50.300">
    <property type="entry name" value="P-loop containing nucleotide triphosphate hydrolases"/>
    <property type="match status" value="1"/>
</dbReference>
<evidence type="ECO:0000256" key="5">
    <source>
        <dbReference type="ARBA" id="ARBA00022917"/>
    </source>
</evidence>
<gene>
    <name evidence="10" type="ORF">SAMN02745751_00726</name>
</gene>
<keyword evidence="3" id="KW-0963">Cytoplasm</keyword>
<dbReference type="RefSeq" id="WP_073047322.1">
    <property type="nucleotide sequence ID" value="NZ_FQZL01000006.1"/>
</dbReference>
<dbReference type="Proteomes" id="UP000184052">
    <property type="component" value="Unassembled WGS sequence"/>
</dbReference>
<evidence type="ECO:0000256" key="7">
    <source>
        <dbReference type="ARBA" id="ARBA00025526"/>
    </source>
</evidence>
<comment type="function">
    <text evidence="7">Translation factor necessary for the incorporation of selenocysteine into proteins. It probably replaces EF-Tu for the insertion of selenocysteine directed by the UGA codon. SelB binds GTP and GDP.</text>
</comment>
<dbReference type="Gene3D" id="2.40.30.10">
    <property type="entry name" value="Translation factors"/>
    <property type="match status" value="2"/>
</dbReference>
<evidence type="ECO:0000313" key="11">
    <source>
        <dbReference type="Proteomes" id="UP000184052"/>
    </source>
</evidence>
<name>A0A1M6CZR5_9FIRM</name>
<keyword evidence="11" id="KW-1185">Reference proteome</keyword>
<dbReference type="NCBIfam" id="TIGR00475">
    <property type="entry name" value="selB"/>
    <property type="match status" value="1"/>
</dbReference>
<evidence type="ECO:0000256" key="4">
    <source>
        <dbReference type="ARBA" id="ARBA00022741"/>
    </source>
</evidence>
<dbReference type="OrthoDB" id="9804504at2"/>
<dbReference type="InterPro" id="IPR031157">
    <property type="entry name" value="G_TR_CS"/>
</dbReference>
<dbReference type="InterPro" id="IPR015190">
    <property type="entry name" value="Elong_fac_SelB-wing-hlx_typ-2"/>
</dbReference>
<dbReference type="Pfam" id="PF00009">
    <property type="entry name" value="GTP_EFTU"/>
    <property type="match status" value="1"/>
</dbReference>
<evidence type="ECO:0000256" key="8">
    <source>
        <dbReference type="ARBA" id="ARBA00031615"/>
    </source>
</evidence>
<evidence type="ECO:0000259" key="9">
    <source>
        <dbReference type="PROSITE" id="PS51722"/>
    </source>
</evidence>
<protein>
    <recommendedName>
        <fullName evidence="2">Selenocysteine-specific elongation factor</fullName>
    </recommendedName>
    <alternativeName>
        <fullName evidence="8">SelB translation factor</fullName>
    </alternativeName>
</protein>
<dbReference type="Pfam" id="PF09106">
    <property type="entry name" value="WHD_2nd_SelB"/>
    <property type="match status" value="1"/>
</dbReference>
<evidence type="ECO:0000256" key="2">
    <source>
        <dbReference type="ARBA" id="ARBA00015953"/>
    </source>
</evidence>
<keyword evidence="6" id="KW-0342">GTP-binding</keyword>
<dbReference type="InterPro" id="IPR036390">
    <property type="entry name" value="WH_DNA-bd_sf"/>
</dbReference>
<dbReference type="CDD" id="cd15491">
    <property type="entry name" value="selB_III"/>
    <property type="match status" value="1"/>
</dbReference>
<accession>A0A1M6CZR5</accession>
<dbReference type="AlphaFoldDB" id="A0A1M6CZR5"/>
<dbReference type="Gene3D" id="1.10.10.10">
    <property type="entry name" value="Winged helix-like DNA-binding domain superfamily/Winged helix DNA-binding domain"/>
    <property type="match status" value="1"/>
</dbReference>
<dbReference type="GO" id="GO:0003723">
    <property type="term" value="F:RNA binding"/>
    <property type="evidence" value="ECO:0007669"/>
    <property type="project" value="InterPro"/>
</dbReference>
<dbReference type="CDD" id="cd04171">
    <property type="entry name" value="SelB"/>
    <property type="match status" value="1"/>
</dbReference>
<dbReference type="InterPro" id="IPR009000">
    <property type="entry name" value="Transl_B-barrel_sf"/>
</dbReference>
<keyword evidence="5" id="KW-0648">Protein biosynthesis</keyword>
<dbReference type="InterPro" id="IPR027417">
    <property type="entry name" value="P-loop_NTPase"/>
</dbReference>
<sequence>MKNIIIGTAGHIDHGKTTLIKALTGHDTDRLKEEKERGITIDLGFSFFELSNGDKVGIIDVPGHEKFLNNMLSGVVGMDFILFVVAADEGVMPQTVEHLNILNLVGIKNGIIVITKKDIVDEEMLELVVDDIKENFSNTFLENAPVVEVSSKTGDGIEKLKTMINEYSEKVVPRDDNKPFRLPVDRVFTLKGIGTVVTGTIIEGSVNLNDELSLYPYEMPAKVRNIQVHGVDVDRALAGQRAAINISSLSKSDIRRGDLLAEKDSVFRSNIIDVELKNLDDSIRTIKNGSKVHFFVGTKETVGAVILFGKKELNPGEMATAQIRFDEDISVKFGDRFIVRFYSPLETIGGGRILDPIARRHKTSSKTAIKSSITKSGDDFKDIIYEFIREKAISVEKNDLYKIFSMEISQLENILEQLVESGRIRCYEDNRKELYMTSENYGKIKNDVLSKVKEYHNRFNLKPGINKETLTSSISGEMDNSIFNKVLRDMENESLIEMQNEFIRLYGYSPELSDEQSSILGKVSMLLQEDDMIVKKENIKEIDRDLSILEYLQSDGVVSVISNEYVIKNEYIDTIKDKTSEYIQKNGTISVAEIRDLLKTNRNKAVIVLEYLDKIKFTKRVDNDRILW</sequence>
<dbReference type="PROSITE" id="PS00301">
    <property type="entry name" value="G_TR_1"/>
    <property type="match status" value="1"/>
</dbReference>
<evidence type="ECO:0000313" key="10">
    <source>
        <dbReference type="EMBL" id="SHI66218.1"/>
    </source>
</evidence>